<evidence type="ECO:0000259" key="9">
    <source>
        <dbReference type="Pfam" id="PF00082"/>
    </source>
</evidence>
<feature type="chain" id="PRO_5029862659" description="subtilisin" evidence="8">
    <location>
        <begin position="29"/>
        <end position="362"/>
    </location>
</feature>
<sequence length="362" mass="39198">MAARRARGIWKPASLWVAYLCGAPLSSSSALWRATFKGGTSLRAPSNVLSYPPNDPLFPHQKTVFEALRIKEVWEAVTESGLPRKNVIVTIIDTGIAPGHPEFEGKLLEGYDASGAWPESFTDHNGHGTAMAGVLGANINNGVGIAGIADKVRIRPIRLTDRATGRATATMKVRSWEAALKFKDTDIIVFAYGSPFTQDNSLFYKRTLEEAVRKGIFVVTASFNSDTNDTTAVPLPCSLAHIIPGVLCVAATSALEPTQLLAEPSELASLGSPGSEVWAPRSLDEDHWVYKFKKYRGSSVATAAVGGLVALIRSFKNFKPAEIERMLLNSTEGRCRTTQGKEMLYGVLRPDLAIRQAIALAR</sequence>
<organism evidence="10 11">
    <name type="scientific">Perkinsus olseni</name>
    <name type="common">Perkinsus atlanticus</name>
    <dbReference type="NCBI Taxonomy" id="32597"/>
    <lineage>
        <taxon>Eukaryota</taxon>
        <taxon>Sar</taxon>
        <taxon>Alveolata</taxon>
        <taxon>Perkinsozoa</taxon>
        <taxon>Perkinsea</taxon>
        <taxon>Perkinsida</taxon>
        <taxon>Perkinsidae</taxon>
        <taxon>Perkinsus</taxon>
    </lineage>
</organism>
<keyword evidence="8" id="KW-0732">Signal</keyword>
<keyword evidence="3 7" id="KW-0378">Hydrolase</keyword>
<evidence type="ECO:0000256" key="1">
    <source>
        <dbReference type="ARBA" id="ARBA00011073"/>
    </source>
</evidence>
<dbReference type="EC" id="3.4.21.62" evidence="6"/>
<dbReference type="InterPro" id="IPR015500">
    <property type="entry name" value="Peptidase_S8_subtilisin-rel"/>
</dbReference>
<keyword evidence="4 7" id="KW-0720">Serine protease</keyword>
<dbReference type="InterPro" id="IPR050131">
    <property type="entry name" value="Peptidase_S8_subtilisin-like"/>
</dbReference>
<dbReference type="GO" id="GO:0004252">
    <property type="term" value="F:serine-type endopeptidase activity"/>
    <property type="evidence" value="ECO:0007669"/>
    <property type="project" value="UniProtKB-UniRule"/>
</dbReference>
<dbReference type="PROSITE" id="PS51892">
    <property type="entry name" value="SUBTILASE"/>
    <property type="match status" value="1"/>
</dbReference>
<evidence type="ECO:0000256" key="4">
    <source>
        <dbReference type="ARBA" id="ARBA00022825"/>
    </source>
</evidence>
<evidence type="ECO:0000256" key="5">
    <source>
        <dbReference type="ARBA" id="ARBA00023529"/>
    </source>
</evidence>
<feature type="active site" description="Charge relay system" evidence="7">
    <location>
        <position position="93"/>
    </location>
</feature>
<evidence type="ECO:0000313" key="11">
    <source>
        <dbReference type="Proteomes" id="UP000570595"/>
    </source>
</evidence>
<evidence type="ECO:0000313" key="10">
    <source>
        <dbReference type="EMBL" id="KAF4665278.1"/>
    </source>
</evidence>
<dbReference type="SUPFAM" id="SSF52743">
    <property type="entry name" value="Subtilisin-like"/>
    <property type="match status" value="1"/>
</dbReference>
<dbReference type="Pfam" id="PF00082">
    <property type="entry name" value="Peptidase_S8"/>
    <property type="match status" value="1"/>
</dbReference>
<dbReference type="PRINTS" id="PR00723">
    <property type="entry name" value="SUBTILISIN"/>
</dbReference>
<dbReference type="InterPro" id="IPR036852">
    <property type="entry name" value="Peptidase_S8/S53_dom_sf"/>
</dbReference>
<comment type="catalytic activity">
    <reaction evidence="5">
        <text>Hydrolysis of proteins with broad specificity for peptide bonds, and a preference for a large uncharged residue in P1. Hydrolyzes peptide amides.</text>
        <dbReference type="EC" id="3.4.21.62"/>
    </reaction>
</comment>
<comment type="similarity">
    <text evidence="1 7">Belongs to the peptidase S8 family.</text>
</comment>
<dbReference type="AlphaFoldDB" id="A0A7J6M140"/>
<dbReference type="PANTHER" id="PTHR43806:SF11">
    <property type="entry name" value="CEREVISIN-RELATED"/>
    <property type="match status" value="1"/>
</dbReference>
<dbReference type="OrthoDB" id="441552at2759"/>
<feature type="active site" description="Charge relay system" evidence="7">
    <location>
        <position position="299"/>
    </location>
</feature>
<accession>A0A7J6M140</accession>
<dbReference type="GO" id="GO:0006508">
    <property type="term" value="P:proteolysis"/>
    <property type="evidence" value="ECO:0007669"/>
    <property type="project" value="UniProtKB-KW"/>
</dbReference>
<evidence type="ECO:0000256" key="7">
    <source>
        <dbReference type="PROSITE-ProRule" id="PRU01240"/>
    </source>
</evidence>
<comment type="caution">
    <text evidence="10">The sequence shown here is derived from an EMBL/GenBank/DDBJ whole genome shotgun (WGS) entry which is preliminary data.</text>
</comment>
<reference evidence="10 11" key="1">
    <citation type="submission" date="2020-04" db="EMBL/GenBank/DDBJ databases">
        <title>Perkinsus olseni comparative genomics.</title>
        <authorList>
            <person name="Bogema D.R."/>
        </authorList>
    </citation>
    <scope>NUCLEOTIDE SEQUENCE [LARGE SCALE GENOMIC DNA]</scope>
    <source>
        <strain evidence="10">ATCC PRA-179</strain>
    </source>
</reference>
<evidence type="ECO:0000256" key="3">
    <source>
        <dbReference type="ARBA" id="ARBA00022801"/>
    </source>
</evidence>
<proteinExistence type="inferred from homology"/>
<feature type="domain" description="Peptidase S8/S53" evidence="9">
    <location>
        <begin position="85"/>
        <end position="332"/>
    </location>
</feature>
<dbReference type="EMBL" id="JABAHT010000098">
    <property type="protein sequence ID" value="KAF4665278.1"/>
    <property type="molecule type" value="Genomic_DNA"/>
</dbReference>
<evidence type="ECO:0000256" key="6">
    <source>
        <dbReference type="ARBA" id="ARBA00023619"/>
    </source>
</evidence>
<keyword evidence="2 7" id="KW-0645">Protease</keyword>
<protein>
    <recommendedName>
        <fullName evidence="6">subtilisin</fullName>
        <ecNumber evidence="6">3.4.21.62</ecNumber>
    </recommendedName>
</protein>
<name>A0A7J6M140_PEROL</name>
<feature type="active site" description="Charge relay system" evidence="7">
    <location>
        <position position="127"/>
    </location>
</feature>
<dbReference type="Proteomes" id="UP000570595">
    <property type="component" value="Unassembled WGS sequence"/>
</dbReference>
<evidence type="ECO:0000256" key="8">
    <source>
        <dbReference type="SAM" id="SignalP"/>
    </source>
</evidence>
<gene>
    <name evidence="10" type="ORF">FOZ61_011074</name>
</gene>
<evidence type="ECO:0000256" key="2">
    <source>
        <dbReference type="ARBA" id="ARBA00022670"/>
    </source>
</evidence>
<dbReference type="InterPro" id="IPR023827">
    <property type="entry name" value="Peptidase_S8_Asp-AS"/>
</dbReference>
<dbReference type="PROSITE" id="PS00136">
    <property type="entry name" value="SUBTILASE_ASP"/>
    <property type="match status" value="1"/>
</dbReference>
<dbReference type="PANTHER" id="PTHR43806">
    <property type="entry name" value="PEPTIDASE S8"/>
    <property type="match status" value="1"/>
</dbReference>
<dbReference type="Gene3D" id="3.40.50.200">
    <property type="entry name" value="Peptidase S8/S53 domain"/>
    <property type="match status" value="1"/>
</dbReference>
<feature type="signal peptide" evidence="8">
    <location>
        <begin position="1"/>
        <end position="28"/>
    </location>
</feature>
<dbReference type="InterPro" id="IPR000209">
    <property type="entry name" value="Peptidase_S8/S53_dom"/>
</dbReference>